<protein>
    <submittedName>
        <fullName evidence="1">Uncharacterized protein</fullName>
    </submittedName>
</protein>
<sequence length="430" mass="48859">MNPWGLLPVLLLLAGLMPGSVSTARAGLLDDVDLHGFFDTRAGIRTTSDVTQRQTSLLESRLQLDSLYQGDALTLQLRGDFIADDVEQDRSIDLEQGRGWFDLREANLLVSPTDWMDLKVGRQILTWGTGDLLFLNDLFPKDWQAFFIGRDVEYLKAPSDAVMASFFPEWGTIDVVYTPSFDADRYIRGERLSYYNPLLGRTAGRDAVARVDERNGWFSDDELSLRFSRNIGSFETALYGYLGYWKSPVGFDPGSARNTFPRLNVWGASLRGPLAEGIANLELSWYDSRDDRGGNDPFVPNSEQRLLLGYERDLGHDLTVGVQYYLEHLVDYSAYRNSLPAGMPERDENRHLFTLRLTKLLLNQNLTLSFFAYLSPSDRDFYLRPKASYKLTDNWRLSGGANFFGGSDDHTFFGQFENNSNVYAALRYSF</sequence>
<dbReference type="EMBL" id="NAAD01000007">
    <property type="protein sequence ID" value="ORJ60686.1"/>
    <property type="molecule type" value="Genomic_DNA"/>
</dbReference>
<keyword evidence="2" id="KW-1185">Reference proteome</keyword>
<dbReference type="AlphaFoldDB" id="A0A1X0Y6C6"/>
<organism evidence="1 2">
    <name type="scientific">Geothermobacter hydrogeniphilus</name>
    <dbReference type="NCBI Taxonomy" id="1969733"/>
    <lineage>
        <taxon>Bacteria</taxon>
        <taxon>Pseudomonadati</taxon>
        <taxon>Thermodesulfobacteriota</taxon>
        <taxon>Desulfuromonadia</taxon>
        <taxon>Desulfuromonadales</taxon>
        <taxon>Geothermobacteraceae</taxon>
        <taxon>Geothermobacter</taxon>
    </lineage>
</organism>
<evidence type="ECO:0000313" key="2">
    <source>
        <dbReference type="Proteomes" id="UP000193136"/>
    </source>
</evidence>
<reference evidence="1 2" key="1">
    <citation type="submission" date="2017-03" db="EMBL/GenBank/DDBJ databases">
        <title>Genome sequence of Geothermobacter sp. EPR-M, Deep-Sea Iron Reducer.</title>
        <authorList>
            <person name="Tully B."/>
            <person name="Savalia P."/>
            <person name="Abuyen K."/>
            <person name="Baughan C."/>
            <person name="Romero E."/>
            <person name="Ronkowski C."/>
            <person name="Torres B."/>
            <person name="Tremblay J."/>
            <person name="Trujillo A."/>
            <person name="Tyler M."/>
            <person name="Perez-Rodriguez I."/>
            <person name="Amend J."/>
        </authorList>
    </citation>
    <scope>NUCLEOTIDE SEQUENCE [LARGE SCALE GENOMIC DNA]</scope>
    <source>
        <strain evidence="1 2">EPR-M</strain>
    </source>
</reference>
<dbReference type="Proteomes" id="UP000193136">
    <property type="component" value="Unassembled WGS sequence"/>
</dbReference>
<accession>A0A1X0Y6C6</accession>
<proteinExistence type="predicted"/>
<evidence type="ECO:0000313" key="1">
    <source>
        <dbReference type="EMBL" id="ORJ60686.1"/>
    </source>
</evidence>
<dbReference type="OrthoDB" id="9801336at2"/>
<name>A0A1X0Y6C6_9BACT</name>
<comment type="caution">
    <text evidence="1">The sequence shown here is derived from an EMBL/GenBank/DDBJ whole genome shotgun (WGS) entry which is preliminary data.</text>
</comment>
<gene>
    <name evidence="1" type="ORF">B5V00_07225</name>
</gene>
<dbReference type="STRING" id="1969733.B5V00_07225"/>
<dbReference type="RefSeq" id="WP_085010168.1">
    <property type="nucleotide sequence ID" value="NZ_NAAD01000007.1"/>
</dbReference>